<organism evidence="1">
    <name type="scientific">marine metagenome</name>
    <dbReference type="NCBI Taxonomy" id="408172"/>
    <lineage>
        <taxon>unclassified sequences</taxon>
        <taxon>metagenomes</taxon>
        <taxon>ecological metagenomes</taxon>
    </lineage>
</organism>
<gene>
    <name evidence="1" type="ORF">METZ01_LOCUS391628</name>
</gene>
<feature type="non-terminal residue" evidence="1">
    <location>
        <position position="237"/>
    </location>
</feature>
<name>A0A382UX05_9ZZZZ</name>
<dbReference type="Pfam" id="PF23786">
    <property type="entry name" value="Baseplate_wedge"/>
    <property type="match status" value="1"/>
</dbReference>
<sequence>MASTFLDEKISSFIEDKFPEFVKNDHPVFVEFLREYYKFLETAKITLSNVQGTDQILLENKLTTNYLVSDFDGTRFVYEDSTYGAFLKDEIVTGQTSGATATILAEDTTNNALYVEHNRHFQIGEIITGGTSAARATISKYQGNPVQNIQQLLEYVNVDKTVSDYLDHFRNTYLTAVPNTLASGVSKRKLIKSIRDLYRAKGTKKGHELFFRLMFDETPELTYPTENILKISAGDWS</sequence>
<dbReference type="AlphaFoldDB" id="A0A382UX05"/>
<dbReference type="InterPro" id="IPR057083">
    <property type="entry name" value="Baseplate_wedge"/>
</dbReference>
<evidence type="ECO:0000313" key="1">
    <source>
        <dbReference type="EMBL" id="SVD38774.1"/>
    </source>
</evidence>
<reference evidence="1" key="1">
    <citation type="submission" date="2018-05" db="EMBL/GenBank/DDBJ databases">
        <authorList>
            <person name="Lanie J.A."/>
            <person name="Ng W.-L."/>
            <person name="Kazmierczak K.M."/>
            <person name="Andrzejewski T.M."/>
            <person name="Davidsen T.M."/>
            <person name="Wayne K.J."/>
            <person name="Tettelin H."/>
            <person name="Glass J.I."/>
            <person name="Rusch D."/>
            <person name="Podicherti R."/>
            <person name="Tsui H.-C.T."/>
            <person name="Winkler M.E."/>
        </authorList>
    </citation>
    <scope>NUCLEOTIDE SEQUENCE</scope>
</reference>
<accession>A0A382UX05</accession>
<protein>
    <submittedName>
        <fullName evidence="1">Uncharacterized protein</fullName>
    </submittedName>
</protein>
<proteinExistence type="predicted"/>
<dbReference type="EMBL" id="UINC01147440">
    <property type="protein sequence ID" value="SVD38774.1"/>
    <property type="molecule type" value="Genomic_DNA"/>
</dbReference>